<protein>
    <recommendedName>
        <fullName evidence="4">EF-hand domain-containing protein</fullName>
    </recommendedName>
</protein>
<dbReference type="Gene3D" id="1.10.238.10">
    <property type="entry name" value="EF-hand"/>
    <property type="match status" value="1"/>
</dbReference>
<evidence type="ECO:0008006" key="4">
    <source>
        <dbReference type="Google" id="ProtNLM"/>
    </source>
</evidence>
<dbReference type="InterPro" id="IPR011992">
    <property type="entry name" value="EF-hand-dom_pair"/>
</dbReference>
<organism evidence="2 3">
    <name type="scientific">Sinanodonta woodiana</name>
    <name type="common">Chinese pond mussel</name>
    <name type="synonym">Anodonta woodiana</name>
    <dbReference type="NCBI Taxonomy" id="1069815"/>
    <lineage>
        <taxon>Eukaryota</taxon>
        <taxon>Metazoa</taxon>
        <taxon>Spiralia</taxon>
        <taxon>Lophotrochozoa</taxon>
        <taxon>Mollusca</taxon>
        <taxon>Bivalvia</taxon>
        <taxon>Autobranchia</taxon>
        <taxon>Heteroconchia</taxon>
        <taxon>Palaeoheterodonta</taxon>
        <taxon>Unionida</taxon>
        <taxon>Unionoidea</taxon>
        <taxon>Unionidae</taxon>
        <taxon>Unioninae</taxon>
        <taxon>Sinanodonta</taxon>
    </lineage>
</organism>
<evidence type="ECO:0000256" key="1">
    <source>
        <dbReference type="SAM" id="MobiDB-lite"/>
    </source>
</evidence>
<feature type="region of interest" description="Disordered" evidence="1">
    <location>
        <begin position="437"/>
        <end position="461"/>
    </location>
</feature>
<dbReference type="EMBL" id="JBJQND010000008">
    <property type="protein sequence ID" value="KAL3868740.1"/>
    <property type="molecule type" value="Genomic_DNA"/>
</dbReference>
<comment type="caution">
    <text evidence="2">The sequence shown here is derived from an EMBL/GenBank/DDBJ whole genome shotgun (WGS) entry which is preliminary data.</text>
</comment>
<sequence>MDVNSNMSLNTTSVQLDSVRPISKLKHETGFAKESSRLNADVYQGVETAKQGSASPRIGDMKTPSLGPHFYEKGLQHPEWYTQLSDDNINVFKKLFEMLSSSNDSAVTANSLYKELQRLDSGIAMEEVEYVINRIKNDGNETIHFDEFLLHMTDIADKVVSNGTDSAVGKSKLKKYTKRQRLFYSAIANFSLPKTLQEIDKTYISLAHQPAPHVLPYYTAGWHLIGLAPLHLAREIKRMQKKIGNSDSPYAKPLPFLIQQTISKRRKQRGKKTKRAFLCKKASSLTSNKHEKSIVLVPQLSKETLDDEVKESLRFLAARGSVVAKLPDAHLILELRQRIYSVSTKLRQSCTTPVESSSGIEGCESSGNSMEMIPAKCSFGTNPKLRDLSQTTVREPILSAQKPDRIRNPPSKFLDTFYSPVPIRVSKMLHLSCTTPAESSSGIKAQNRNKKRNPPSKSRYTSYSAVPIRGTVIVPQSVICGVFNALNSTSRAKIRYKTTCKCSCRTQKALENFKQVYMTYTPQKEDDTFLIYPWIPGPFGYVKQSRKNLMYSRSTLSSTSQSGRRSRRIACDIVCRPKTVAV</sequence>
<dbReference type="PANTHER" id="PTHR47500">
    <property type="entry name" value="EF-HAND CALCIUM-BINDING DOMAIN-CONTAINING PROTEIN"/>
    <property type="match status" value="1"/>
</dbReference>
<dbReference type="InterPro" id="IPR043520">
    <property type="entry name" value="SPT21"/>
</dbReference>
<gene>
    <name evidence="2" type="ORF">ACJMK2_041509</name>
</gene>
<evidence type="ECO:0000313" key="2">
    <source>
        <dbReference type="EMBL" id="KAL3868740.1"/>
    </source>
</evidence>
<proteinExistence type="predicted"/>
<keyword evidence="3" id="KW-1185">Reference proteome</keyword>
<dbReference type="AlphaFoldDB" id="A0ABD3W5D2"/>
<name>A0ABD3W5D2_SINWO</name>
<reference evidence="2 3" key="1">
    <citation type="submission" date="2024-11" db="EMBL/GenBank/DDBJ databases">
        <title>Chromosome-level genome assembly of the freshwater bivalve Anodonta woodiana.</title>
        <authorList>
            <person name="Chen X."/>
        </authorList>
    </citation>
    <scope>NUCLEOTIDE SEQUENCE [LARGE SCALE GENOMIC DNA]</scope>
    <source>
        <strain evidence="2">MN2024</strain>
        <tissue evidence="2">Gills</tissue>
    </source>
</reference>
<evidence type="ECO:0000313" key="3">
    <source>
        <dbReference type="Proteomes" id="UP001634394"/>
    </source>
</evidence>
<dbReference type="PANTHER" id="PTHR47500:SF3">
    <property type="entry name" value="EF-HAND DOMAIN-CONTAINING PROTEIN"/>
    <property type="match status" value="1"/>
</dbReference>
<dbReference type="Proteomes" id="UP001634394">
    <property type="component" value="Unassembled WGS sequence"/>
</dbReference>
<dbReference type="SUPFAM" id="SSF47473">
    <property type="entry name" value="EF-hand"/>
    <property type="match status" value="1"/>
</dbReference>
<feature type="compositionally biased region" description="Polar residues" evidence="1">
    <location>
        <begin position="437"/>
        <end position="446"/>
    </location>
</feature>
<accession>A0ABD3W5D2</accession>